<evidence type="ECO:0000313" key="4">
    <source>
        <dbReference type="EMBL" id="CAG9931902.1"/>
    </source>
</evidence>
<accession>A0ABM8YWM3</accession>
<protein>
    <submittedName>
        <fullName evidence="4">Polar-differentiation response regulator DivK</fullName>
    </submittedName>
</protein>
<gene>
    <name evidence="4" type="primary">divK</name>
    <name evidence="4" type="ORF">NTG6680_0649</name>
</gene>
<dbReference type="PANTHER" id="PTHR45339">
    <property type="entry name" value="HYBRID SIGNAL TRANSDUCTION HISTIDINE KINASE J"/>
    <property type="match status" value="1"/>
</dbReference>
<dbReference type="InterPro" id="IPR001789">
    <property type="entry name" value="Sig_transdc_resp-reg_receiver"/>
</dbReference>
<keyword evidence="1 2" id="KW-0597">Phosphoprotein</keyword>
<dbReference type="SMART" id="SM00448">
    <property type="entry name" value="REC"/>
    <property type="match status" value="1"/>
</dbReference>
<dbReference type="CDD" id="cd17548">
    <property type="entry name" value="REC_DivK-like"/>
    <property type="match status" value="1"/>
</dbReference>
<feature type="modified residue" description="4-aspartylphosphate" evidence="2">
    <location>
        <position position="52"/>
    </location>
</feature>
<organism evidence="4 5">
    <name type="scientific">Candidatus Nitrotoga arctica</name>
    <dbReference type="NCBI Taxonomy" id="453162"/>
    <lineage>
        <taxon>Bacteria</taxon>
        <taxon>Pseudomonadati</taxon>
        <taxon>Pseudomonadota</taxon>
        <taxon>Betaproteobacteria</taxon>
        <taxon>Nitrosomonadales</taxon>
        <taxon>Gallionellaceae</taxon>
        <taxon>Candidatus Nitrotoga</taxon>
    </lineage>
</organism>
<evidence type="ECO:0000259" key="3">
    <source>
        <dbReference type="PROSITE" id="PS50110"/>
    </source>
</evidence>
<keyword evidence="5" id="KW-1185">Reference proteome</keyword>
<evidence type="ECO:0000256" key="2">
    <source>
        <dbReference type="PROSITE-ProRule" id="PRU00169"/>
    </source>
</evidence>
<dbReference type="Gene3D" id="3.40.50.2300">
    <property type="match status" value="1"/>
</dbReference>
<dbReference type="RefSeq" id="WP_239795937.1">
    <property type="nucleotide sequence ID" value="NZ_OU912926.1"/>
</dbReference>
<evidence type="ECO:0000256" key="1">
    <source>
        <dbReference type="ARBA" id="ARBA00022553"/>
    </source>
</evidence>
<dbReference type="Proteomes" id="UP000839052">
    <property type="component" value="Chromosome"/>
</dbReference>
<name>A0ABM8YWM3_9PROT</name>
<proteinExistence type="predicted"/>
<reference evidence="4 5" key="1">
    <citation type="submission" date="2021-10" db="EMBL/GenBank/DDBJ databases">
        <authorList>
            <person name="Koch H."/>
        </authorList>
    </citation>
    <scope>NUCLEOTIDE SEQUENCE [LARGE SCALE GENOMIC DNA]</scope>
    <source>
        <strain evidence="4">6680</strain>
    </source>
</reference>
<dbReference type="Pfam" id="PF00072">
    <property type="entry name" value="Response_reg"/>
    <property type="match status" value="1"/>
</dbReference>
<dbReference type="EMBL" id="OU912926">
    <property type="protein sequence ID" value="CAG9931902.1"/>
    <property type="molecule type" value="Genomic_DNA"/>
</dbReference>
<sequence>MAKILVVEDNPANMKLAVLLLQKAGYSVLSAMDAEVGLTLAQTEQPDLILMDIQLPGMDGLVATALLKRNVATRTIPVIALTALAMKGDEERCRSAGCDGYIAKPLRYQKLLAEIKAQLAKRNYSLYSSMEPSKEESPP</sequence>
<dbReference type="InterPro" id="IPR011006">
    <property type="entry name" value="CheY-like_superfamily"/>
</dbReference>
<dbReference type="PANTHER" id="PTHR45339:SF3">
    <property type="entry name" value="HISTIDINE KINASE"/>
    <property type="match status" value="1"/>
</dbReference>
<dbReference type="SUPFAM" id="SSF52172">
    <property type="entry name" value="CheY-like"/>
    <property type="match status" value="1"/>
</dbReference>
<dbReference type="PROSITE" id="PS50110">
    <property type="entry name" value="RESPONSE_REGULATORY"/>
    <property type="match status" value="1"/>
</dbReference>
<evidence type="ECO:0000313" key="5">
    <source>
        <dbReference type="Proteomes" id="UP000839052"/>
    </source>
</evidence>
<feature type="domain" description="Response regulatory" evidence="3">
    <location>
        <begin position="3"/>
        <end position="119"/>
    </location>
</feature>